<keyword evidence="3" id="KW-1185">Reference proteome</keyword>
<organism evidence="2 3">
    <name type="scientific">Mycena venus</name>
    <dbReference type="NCBI Taxonomy" id="2733690"/>
    <lineage>
        <taxon>Eukaryota</taxon>
        <taxon>Fungi</taxon>
        <taxon>Dikarya</taxon>
        <taxon>Basidiomycota</taxon>
        <taxon>Agaricomycotina</taxon>
        <taxon>Agaricomycetes</taxon>
        <taxon>Agaricomycetidae</taxon>
        <taxon>Agaricales</taxon>
        <taxon>Marasmiineae</taxon>
        <taxon>Mycenaceae</taxon>
        <taxon>Mycena</taxon>
    </lineage>
</organism>
<name>A0A8H6Z7Y7_9AGAR</name>
<reference evidence="2" key="1">
    <citation type="submission" date="2020-05" db="EMBL/GenBank/DDBJ databases">
        <title>Mycena genomes resolve the evolution of fungal bioluminescence.</title>
        <authorList>
            <person name="Tsai I.J."/>
        </authorList>
    </citation>
    <scope>NUCLEOTIDE SEQUENCE</scope>
    <source>
        <strain evidence="2">CCC161011</strain>
    </source>
</reference>
<accession>A0A8H6Z7Y7</accession>
<feature type="region of interest" description="Disordered" evidence="1">
    <location>
        <begin position="117"/>
        <end position="147"/>
    </location>
</feature>
<proteinExistence type="predicted"/>
<protein>
    <submittedName>
        <fullName evidence="2">Uncharacterized protein</fullName>
    </submittedName>
</protein>
<dbReference type="EMBL" id="JACAZI010000001">
    <property type="protein sequence ID" value="KAF7372001.1"/>
    <property type="molecule type" value="Genomic_DNA"/>
</dbReference>
<dbReference type="Proteomes" id="UP000620124">
    <property type="component" value="Unassembled WGS sequence"/>
</dbReference>
<evidence type="ECO:0000313" key="3">
    <source>
        <dbReference type="Proteomes" id="UP000620124"/>
    </source>
</evidence>
<evidence type="ECO:0000313" key="2">
    <source>
        <dbReference type="EMBL" id="KAF7372001.1"/>
    </source>
</evidence>
<feature type="compositionally biased region" description="Polar residues" evidence="1">
    <location>
        <begin position="124"/>
        <end position="133"/>
    </location>
</feature>
<gene>
    <name evidence="2" type="ORF">MVEN_00058200</name>
</gene>
<evidence type="ECO:0000256" key="1">
    <source>
        <dbReference type="SAM" id="MobiDB-lite"/>
    </source>
</evidence>
<comment type="caution">
    <text evidence="2">The sequence shown here is derived from an EMBL/GenBank/DDBJ whole genome shotgun (WGS) entry which is preliminary data.</text>
</comment>
<sequence length="147" mass="15549">MLIPGLAARKSTYMGRGLGSKPCVPVKSRRIARTLIPALSGTAPKLLSRYTLILLSTSAPTAAGTELSRRAAHSGVVADAGVAFYSILPPPTPIHDYSPSHLANTTIMPFHAWQRAESERGMHSGNSGQSGPCSTAAGDRRRRVCAR</sequence>
<dbReference type="AlphaFoldDB" id="A0A8H6Z7Y7"/>